<feature type="domain" description="Nudix hydrolase" evidence="25">
    <location>
        <begin position="10"/>
        <end position="142"/>
    </location>
</feature>
<evidence type="ECO:0000256" key="10">
    <source>
        <dbReference type="ARBA" id="ARBA00024448"/>
    </source>
</evidence>
<evidence type="ECO:0000256" key="5">
    <source>
        <dbReference type="ARBA" id="ARBA00022490"/>
    </source>
</evidence>
<evidence type="ECO:0000256" key="2">
    <source>
        <dbReference type="ARBA" id="ARBA00004496"/>
    </source>
</evidence>
<evidence type="ECO:0000256" key="17">
    <source>
        <dbReference type="ARBA" id="ARBA00030634"/>
    </source>
</evidence>
<proteinExistence type="inferred from homology"/>
<comment type="catalytic activity">
    <reaction evidence="12">
        <text>8-oxo-dGTP + H2O = 8-oxo-dGMP + diphosphate + H(+)</text>
        <dbReference type="Rhea" id="RHEA:31575"/>
        <dbReference type="ChEBI" id="CHEBI:15377"/>
        <dbReference type="ChEBI" id="CHEBI:15378"/>
        <dbReference type="ChEBI" id="CHEBI:33019"/>
        <dbReference type="ChEBI" id="CHEBI:63224"/>
        <dbReference type="ChEBI" id="CHEBI:77896"/>
    </reaction>
    <physiologicalReaction direction="left-to-right" evidence="12">
        <dbReference type="Rhea" id="RHEA:31576"/>
    </physiologicalReaction>
</comment>
<dbReference type="Pfam" id="PF00293">
    <property type="entry name" value="NUDIX"/>
    <property type="match status" value="1"/>
</dbReference>
<dbReference type="PANTHER" id="PTHR43758">
    <property type="entry name" value="7,8-DIHYDRO-8-OXOGUANINE TRIPHOSPHATASE"/>
    <property type="match status" value="1"/>
</dbReference>
<evidence type="ECO:0000256" key="3">
    <source>
        <dbReference type="ARBA" id="ARBA00005582"/>
    </source>
</evidence>
<dbReference type="InterPro" id="IPR000086">
    <property type="entry name" value="NUDIX_hydrolase_dom"/>
</dbReference>
<protein>
    <recommendedName>
        <fullName evidence="15">Oxidized purine nucleoside triphosphate hydrolase</fullName>
        <ecNumber evidence="14">3.6.1.56</ecNumber>
    </recommendedName>
    <alternativeName>
        <fullName evidence="19">2-hydroxy-dATP diphosphatase</fullName>
    </alternativeName>
    <alternativeName>
        <fullName evidence="18">7,8-dihydro-8-oxoguanine triphosphatase</fullName>
    </alternativeName>
    <alternativeName>
        <fullName evidence="17">8-oxo-dGTPase</fullName>
    </alternativeName>
    <alternativeName>
        <fullName evidence="20">Methylated purine nucleoside triphosphate hydrolase</fullName>
    </alternativeName>
    <alternativeName>
        <fullName evidence="16">Nucleoside diphosphate-linked moiety X motif 1</fullName>
    </alternativeName>
</protein>
<evidence type="ECO:0000256" key="7">
    <source>
        <dbReference type="ARBA" id="ARBA00022801"/>
    </source>
</evidence>
<evidence type="ECO:0000256" key="20">
    <source>
        <dbReference type="ARBA" id="ARBA00032071"/>
    </source>
</evidence>
<dbReference type="InterPro" id="IPR020476">
    <property type="entry name" value="Nudix_hydrolase"/>
</dbReference>
<evidence type="ECO:0000256" key="24">
    <source>
        <dbReference type="ARBA" id="ARBA00053094"/>
    </source>
</evidence>
<comment type="subcellular location">
    <subcellularLocation>
        <location evidence="2">Cytoplasm</location>
    </subcellularLocation>
</comment>
<keyword evidence="9" id="KW-0694">RNA-binding</keyword>
<dbReference type="PROSITE" id="PS51462">
    <property type="entry name" value="NUDIX"/>
    <property type="match status" value="1"/>
</dbReference>
<comment type="catalytic activity">
    <reaction evidence="22">
        <text>O(6)-methyl-dGTP + H2O = O(6)-methyl-dGMP + diphosphate + H(+)</text>
        <dbReference type="Rhea" id="RHEA:67600"/>
        <dbReference type="ChEBI" id="CHEBI:15377"/>
        <dbReference type="ChEBI" id="CHEBI:15378"/>
        <dbReference type="ChEBI" id="CHEBI:33019"/>
        <dbReference type="ChEBI" id="CHEBI:169974"/>
        <dbReference type="ChEBI" id="CHEBI:169975"/>
    </reaction>
    <physiologicalReaction direction="left-to-right" evidence="22">
        <dbReference type="Rhea" id="RHEA:67601"/>
    </physiologicalReaction>
</comment>
<evidence type="ECO:0000256" key="4">
    <source>
        <dbReference type="ARBA" id="ARBA00011245"/>
    </source>
</evidence>
<evidence type="ECO:0000256" key="8">
    <source>
        <dbReference type="ARBA" id="ARBA00022842"/>
    </source>
</evidence>
<gene>
    <name evidence="26" type="ORF">GCM10007173_29810</name>
</gene>
<keyword evidence="5" id="KW-0963">Cytoplasm</keyword>
<dbReference type="PRINTS" id="PR00502">
    <property type="entry name" value="NUDIXFAMILY"/>
</dbReference>
<accession>A0ABQ2DVP1</accession>
<dbReference type="PANTHER" id="PTHR43758:SF2">
    <property type="entry name" value="OXIDIZED PURINE NUCLEOSIDE TRIPHOSPHATE HYDROLASE"/>
    <property type="match status" value="1"/>
</dbReference>
<dbReference type="PRINTS" id="PR01403">
    <property type="entry name" value="8OXTPHPHTASE"/>
</dbReference>
<comment type="catalytic activity">
    <reaction evidence="21">
        <text>N(6)-methyl-ATP + H2O = N(6)-methyl-AMP + diphosphate + H(+)</text>
        <dbReference type="Rhea" id="RHEA:67608"/>
        <dbReference type="ChEBI" id="CHEBI:15377"/>
        <dbReference type="ChEBI" id="CHEBI:15378"/>
        <dbReference type="ChEBI" id="CHEBI:33019"/>
        <dbReference type="ChEBI" id="CHEBI:144842"/>
        <dbReference type="ChEBI" id="CHEBI:172873"/>
    </reaction>
    <physiologicalReaction direction="left-to-right" evidence="21">
        <dbReference type="Rhea" id="RHEA:67609"/>
    </physiologicalReaction>
</comment>
<name>A0ABQ2DVP1_9MICC</name>
<comment type="similarity">
    <text evidence="3">Belongs to the Nudix hydrolase family.</text>
</comment>
<evidence type="ECO:0000256" key="12">
    <source>
        <dbReference type="ARBA" id="ARBA00024486"/>
    </source>
</evidence>
<dbReference type="InterPro" id="IPR015797">
    <property type="entry name" value="NUDIX_hydrolase-like_dom_sf"/>
</dbReference>
<evidence type="ECO:0000313" key="26">
    <source>
        <dbReference type="EMBL" id="GGJ69130.1"/>
    </source>
</evidence>
<evidence type="ECO:0000256" key="22">
    <source>
        <dbReference type="ARBA" id="ARBA00048894"/>
    </source>
</evidence>
<organism evidence="26 27">
    <name type="scientific">Glutamicibacter ardleyensis</name>
    <dbReference type="NCBI Taxonomy" id="225894"/>
    <lineage>
        <taxon>Bacteria</taxon>
        <taxon>Bacillati</taxon>
        <taxon>Actinomycetota</taxon>
        <taxon>Actinomycetes</taxon>
        <taxon>Micrococcales</taxon>
        <taxon>Micrococcaceae</taxon>
        <taxon>Glutamicibacter</taxon>
    </lineage>
</organism>
<comment type="caution">
    <text evidence="26">The sequence shown here is derived from an EMBL/GenBank/DDBJ whole genome shotgun (WGS) entry which is preliminary data.</text>
</comment>
<comment type="function">
    <text evidence="24">Oxidized purine nucleoside triphosphate hydrolase which is a prominent sanitizer of the oxidized nucleotide pool. Catalyzes the hydrolysis of 2-oxo-dATP (2-hydroxy-dATP) into 2-oxo-dAMP. Also has a significant hydrolase activity toward 2-oxo-ATP, 8-oxo-dGTP and 8-oxo-dATP. Through the hydrolysis of oxidized purine nucleoside triphosphates, prevents their incorporation into DNA and the subsequent transversions A:T to C:G and G:C to T:A. Also catalyzes the hydrolysis of methylated purine nucleoside triphosphate preventing their integration into DNA. Through this antimutagenic activity protects cells from oxidative stress.</text>
</comment>
<dbReference type="EMBL" id="BMKX01000008">
    <property type="protein sequence ID" value="GGJ69130.1"/>
    <property type="molecule type" value="Genomic_DNA"/>
</dbReference>
<keyword evidence="27" id="KW-1185">Reference proteome</keyword>
<evidence type="ECO:0000256" key="13">
    <source>
        <dbReference type="ARBA" id="ARBA00024596"/>
    </source>
</evidence>
<dbReference type="Gene3D" id="3.90.79.10">
    <property type="entry name" value="Nucleoside Triphosphate Pyrophosphohydrolase"/>
    <property type="match status" value="1"/>
</dbReference>
<comment type="catalytic activity">
    <reaction evidence="11">
        <text>2-oxo-dATP + H2O = 2-oxo-dAMP + diphosphate + H(+)</text>
        <dbReference type="Rhea" id="RHEA:31583"/>
        <dbReference type="ChEBI" id="CHEBI:15377"/>
        <dbReference type="ChEBI" id="CHEBI:15378"/>
        <dbReference type="ChEBI" id="CHEBI:33019"/>
        <dbReference type="ChEBI" id="CHEBI:63212"/>
        <dbReference type="ChEBI" id="CHEBI:77897"/>
        <dbReference type="EC" id="3.6.1.56"/>
    </reaction>
    <physiologicalReaction direction="left-to-right" evidence="11">
        <dbReference type="Rhea" id="RHEA:31584"/>
    </physiologicalReaction>
</comment>
<evidence type="ECO:0000256" key="18">
    <source>
        <dbReference type="ARBA" id="ARBA00030682"/>
    </source>
</evidence>
<reference evidence="27" key="1">
    <citation type="journal article" date="2019" name="Int. J. Syst. Evol. Microbiol.">
        <title>The Global Catalogue of Microorganisms (GCM) 10K type strain sequencing project: providing services to taxonomists for standard genome sequencing and annotation.</title>
        <authorList>
            <consortium name="The Broad Institute Genomics Platform"/>
            <consortium name="The Broad Institute Genome Sequencing Center for Infectious Disease"/>
            <person name="Wu L."/>
            <person name="Ma J."/>
        </authorList>
    </citation>
    <scope>NUCLEOTIDE SEQUENCE [LARGE SCALE GENOMIC DNA]</scope>
    <source>
        <strain evidence="27">CGMCC 1.3685</strain>
    </source>
</reference>
<comment type="catalytic activity">
    <reaction evidence="13">
        <text>2-oxo-ATP + H2O = 2-oxo-AMP + diphosphate + H(+)</text>
        <dbReference type="Rhea" id="RHEA:67392"/>
        <dbReference type="ChEBI" id="CHEBI:15377"/>
        <dbReference type="ChEBI" id="CHEBI:15378"/>
        <dbReference type="ChEBI" id="CHEBI:33019"/>
        <dbReference type="ChEBI" id="CHEBI:71395"/>
        <dbReference type="ChEBI" id="CHEBI:172878"/>
    </reaction>
    <physiologicalReaction direction="left-to-right" evidence="13">
        <dbReference type="Rhea" id="RHEA:67393"/>
    </physiologicalReaction>
</comment>
<evidence type="ECO:0000256" key="11">
    <source>
        <dbReference type="ARBA" id="ARBA00024459"/>
    </source>
</evidence>
<dbReference type="CDD" id="cd03427">
    <property type="entry name" value="NUDIX_MTH1_Nudt1"/>
    <property type="match status" value="1"/>
</dbReference>
<evidence type="ECO:0000256" key="16">
    <source>
        <dbReference type="ARBA" id="ARBA00029673"/>
    </source>
</evidence>
<evidence type="ECO:0000256" key="21">
    <source>
        <dbReference type="ARBA" id="ARBA00048002"/>
    </source>
</evidence>
<dbReference type="InterPro" id="IPR003563">
    <property type="entry name" value="8ODP"/>
</dbReference>
<evidence type="ECO:0000259" key="25">
    <source>
        <dbReference type="PROSITE" id="PS51462"/>
    </source>
</evidence>
<evidence type="ECO:0000256" key="14">
    <source>
        <dbReference type="ARBA" id="ARBA00026103"/>
    </source>
</evidence>
<evidence type="ECO:0000256" key="23">
    <source>
        <dbReference type="ARBA" id="ARBA00049032"/>
    </source>
</evidence>
<evidence type="ECO:0000256" key="6">
    <source>
        <dbReference type="ARBA" id="ARBA00022723"/>
    </source>
</evidence>
<evidence type="ECO:0000256" key="15">
    <source>
        <dbReference type="ARBA" id="ARBA00026218"/>
    </source>
</evidence>
<dbReference type="SUPFAM" id="SSF55811">
    <property type="entry name" value="Nudix"/>
    <property type="match status" value="1"/>
</dbReference>
<dbReference type="Proteomes" id="UP000606115">
    <property type="component" value="Unassembled WGS sequence"/>
</dbReference>
<evidence type="ECO:0000313" key="27">
    <source>
        <dbReference type="Proteomes" id="UP000606115"/>
    </source>
</evidence>
<dbReference type="EC" id="3.6.1.56" evidence="14"/>
<evidence type="ECO:0000256" key="9">
    <source>
        <dbReference type="ARBA" id="ARBA00022884"/>
    </source>
</evidence>
<keyword evidence="7" id="KW-0378">Hydrolase</keyword>
<evidence type="ECO:0000256" key="1">
    <source>
        <dbReference type="ARBA" id="ARBA00001946"/>
    </source>
</evidence>
<sequence length="169" mass="18357">MGMSMNLSRPKPVALLALLRDGEFGTEVLLGRKLRGFGIGKIVLPGGKIEPGETSEQAGIREFFEETGLLVASDQLRPAAKIVFNFPANPSSDMDCAVFIARLASGSLAPSEELEPLWFSASALPVTQMWEDSPLWLPRMLAGEQFTAHISYAADNQTLQEIALAPWPE</sequence>
<comment type="cofactor">
    <cofactor evidence="1">
        <name>Mg(2+)</name>
        <dbReference type="ChEBI" id="CHEBI:18420"/>
    </cofactor>
</comment>
<keyword evidence="8" id="KW-0460">Magnesium</keyword>
<comment type="catalytic activity">
    <reaction evidence="23">
        <text>N(6)-methyl-dATP + H2O = N(6)-methyl-dAMP + diphosphate + H(+)</text>
        <dbReference type="Rhea" id="RHEA:67604"/>
        <dbReference type="ChEBI" id="CHEBI:15377"/>
        <dbReference type="ChEBI" id="CHEBI:15378"/>
        <dbReference type="ChEBI" id="CHEBI:33019"/>
        <dbReference type="ChEBI" id="CHEBI:169976"/>
        <dbReference type="ChEBI" id="CHEBI:172872"/>
    </reaction>
    <physiologicalReaction direction="left-to-right" evidence="23">
        <dbReference type="Rhea" id="RHEA:67605"/>
    </physiologicalReaction>
</comment>
<evidence type="ECO:0000256" key="19">
    <source>
        <dbReference type="ARBA" id="ARBA00031927"/>
    </source>
</evidence>
<comment type="subunit">
    <text evidence="4">Monomer.</text>
</comment>
<keyword evidence="6" id="KW-0479">Metal-binding</keyword>
<comment type="catalytic activity">
    <reaction evidence="10">
        <text>8-oxo-dATP + H2O = 8-oxo-dAMP + diphosphate + H(+)</text>
        <dbReference type="Rhea" id="RHEA:65396"/>
        <dbReference type="ChEBI" id="CHEBI:15377"/>
        <dbReference type="ChEBI" id="CHEBI:15378"/>
        <dbReference type="ChEBI" id="CHEBI:33019"/>
        <dbReference type="ChEBI" id="CHEBI:71361"/>
        <dbReference type="ChEBI" id="CHEBI:172871"/>
    </reaction>
    <physiologicalReaction direction="left-to-right" evidence="10">
        <dbReference type="Rhea" id="RHEA:65397"/>
    </physiologicalReaction>
</comment>